<accession>A0A068NRB4</accession>
<evidence type="ECO:0000313" key="2">
    <source>
        <dbReference type="Proteomes" id="UP000027982"/>
    </source>
</evidence>
<dbReference type="AlphaFoldDB" id="A0A068NRB4"/>
<dbReference type="KEGG" id="fgi:OP10G_1947"/>
<reference evidence="1 2" key="1">
    <citation type="journal article" date="2014" name="PLoS ONE">
        <title>The first complete genome sequence of the class fimbriimonadia in the phylum armatimonadetes.</title>
        <authorList>
            <person name="Hu Z.Y."/>
            <person name="Wang Y.Z."/>
            <person name="Im W.T."/>
            <person name="Wang S.Y."/>
            <person name="Zhao G.P."/>
            <person name="Zheng H.J."/>
            <person name="Quan Z.X."/>
        </authorList>
    </citation>
    <scope>NUCLEOTIDE SEQUENCE [LARGE SCALE GENOMIC DNA]</scope>
    <source>
        <strain evidence="1">Gsoil 348</strain>
    </source>
</reference>
<organism evidence="1 2">
    <name type="scientific">Fimbriimonas ginsengisoli Gsoil 348</name>
    <dbReference type="NCBI Taxonomy" id="661478"/>
    <lineage>
        <taxon>Bacteria</taxon>
        <taxon>Bacillati</taxon>
        <taxon>Armatimonadota</taxon>
        <taxon>Fimbriimonadia</taxon>
        <taxon>Fimbriimonadales</taxon>
        <taxon>Fimbriimonadaceae</taxon>
        <taxon>Fimbriimonas</taxon>
    </lineage>
</organism>
<sequence>MLAAMSSASDARVARLIRVDGNLAVRIKTRTLLLHGRPISTPARTFPKSVDPAKTFHDWLKDDERWGGHKEANELRYMDRNGGGVGAEYADFYEVKHVGTFAVMNLRYMGPSGEPTGPQILVRQRPGKDVVEWVRRLSELPSMLYRSPPKRIYEFKRRRYVLEGDGVYGLNPDGTAGKLFADIPDKSVPAGLADGRYIVFVADEMQGGNDQWVHALDLARGKSFKVIRIPSYEGGKPPPLYFADSYIGDSPYLIFSRKEEDPAVGRYFALHLPDGARRPIAKVLWPLGDYGIEEQTDRVLVYSLKSGRLVQTLPLPKARKS</sequence>
<name>A0A068NRB4_FIMGI</name>
<evidence type="ECO:0000313" key="1">
    <source>
        <dbReference type="EMBL" id="AIE85315.1"/>
    </source>
</evidence>
<keyword evidence="2" id="KW-1185">Reference proteome</keyword>
<gene>
    <name evidence="1" type="ORF">OP10G_1947</name>
</gene>
<dbReference type="EMBL" id="CP007139">
    <property type="protein sequence ID" value="AIE85315.1"/>
    <property type="molecule type" value="Genomic_DNA"/>
</dbReference>
<protein>
    <submittedName>
        <fullName evidence="1">Uncharacterized protein</fullName>
    </submittedName>
</protein>
<dbReference type="HOGENOM" id="CLU_865315_0_0_0"/>
<proteinExistence type="predicted"/>
<dbReference type="Proteomes" id="UP000027982">
    <property type="component" value="Chromosome"/>
</dbReference>